<gene>
    <name evidence="2" type="ORF">LDJ79_00295</name>
</gene>
<dbReference type="RefSeq" id="WP_225249172.1">
    <property type="nucleotide sequence ID" value="NZ_JAIWIU010000002.1"/>
</dbReference>
<evidence type="ECO:0000313" key="3">
    <source>
        <dbReference type="Proteomes" id="UP001199044"/>
    </source>
</evidence>
<feature type="region of interest" description="Disordered" evidence="1">
    <location>
        <begin position="1"/>
        <end position="28"/>
    </location>
</feature>
<feature type="compositionally biased region" description="Basic residues" evidence="1">
    <location>
        <begin position="1"/>
        <end position="18"/>
    </location>
</feature>
<feature type="non-terminal residue" evidence="2">
    <location>
        <position position="1"/>
    </location>
</feature>
<reference evidence="3" key="1">
    <citation type="submission" date="2023-07" db="EMBL/GenBank/DDBJ databases">
        <title>Molecular identification of indigenous halophilic bacteria isolated from red sea cost, biodegradation of synthetic dyes and assessment of degraded metabolite toxicity.</title>
        <authorList>
            <person name="Chaieb K."/>
            <person name="Altayb H.N."/>
        </authorList>
    </citation>
    <scope>NUCLEOTIDE SEQUENCE [LARGE SCALE GENOMIC DNA]</scope>
    <source>
        <strain evidence="3">K20</strain>
    </source>
</reference>
<dbReference type="EMBL" id="JAIWIU010000002">
    <property type="protein sequence ID" value="MCA2014527.1"/>
    <property type="molecule type" value="Genomic_DNA"/>
</dbReference>
<protein>
    <submittedName>
        <fullName evidence="2">Uncharacterized protein</fullName>
    </submittedName>
</protein>
<accession>A0ABS7YHU3</accession>
<feature type="region of interest" description="Disordered" evidence="1">
    <location>
        <begin position="48"/>
        <end position="87"/>
    </location>
</feature>
<evidence type="ECO:0000313" key="2">
    <source>
        <dbReference type="EMBL" id="MCA2014527.1"/>
    </source>
</evidence>
<name>A0ABS7YHU3_9VIBR</name>
<sequence>EPRIKLTKKANKANKLPRARAGPPYKKQGGQIEIATTIAPNPILKLTEKANKANKLPRARSGPLSKKPRGPDRDRYNHYAQTDIKAH</sequence>
<keyword evidence="3" id="KW-1185">Reference proteome</keyword>
<dbReference type="Proteomes" id="UP001199044">
    <property type="component" value="Unassembled WGS sequence"/>
</dbReference>
<organism evidence="2 3">
    <name type="scientific">Vibrio tritonius</name>
    <dbReference type="NCBI Taxonomy" id="1435069"/>
    <lineage>
        <taxon>Bacteria</taxon>
        <taxon>Pseudomonadati</taxon>
        <taxon>Pseudomonadota</taxon>
        <taxon>Gammaproteobacteria</taxon>
        <taxon>Vibrionales</taxon>
        <taxon>Vibrionaceae</taxon>
        <taxon>Vibrio</taxon>
    </lineage>
</organism>
<comment type="caution">
    <text evidence="2">The sequence shown here is derived from an EMBL/GenBank/DDBJ whole genome shotgun (WGS) entry which is preliminary data.</text>
</comment>
<evidence type="ECO:0000256" key="1">
    <source>
        <dbReference type="SAM" id="MobiDB-lite"/>
    </source>
</evidence>
<proteinExistence type="predicted"/>